<gene>
    <name evidence="1" type="ORF">AMECASPLE_039235</name>
</gene>
<dbReference type="Proteomes" id="UP001469553">
    <property type="component" value="Unassembled WGS sequence"/>
</dbReference>
<sequence>MVSSFGLEALQRRFERCIYAEHAREQLISRQRLDGETLGSYATDILLRTRQSYPEVETVVKTQLAVQAFIRGLRPARLREHICVHSRGNWLAVLAEAEKVEPMLCIKTNNTGARFVCSPG</sequence>
<accession>A0ABV0ZIA2</accession>
<reference evidence="1 2" key="1">
    <citation type="submission" date="2021-06" db="EMBL/GenBank/DDBJ databases">
        <authorList>
            <person name="Palmer J.M."/>
        </authorList>
    </citation>
    <scope>NUCLEOTIDE SEQUENCE [LARGE SCALE GENOMIC DNA]</scope>
    <source>
        <strain evidence="1 2">AS_MEX2019</strain>
        <tissue evidence="1">Muscle</tissue>
    </source>
</reference>
<name>A0ABV0ZIA2_9TELE</name>
<comment type="caution">
    <text evidence="1">The sequence shown here is derived from an EMBL/GenBank/DDBJ whole genome shotgun (WGS) entry which is preliminary data.</text>
</comment>
<evidence type="ECO:0008006" key="3">
    <source>
        <dbReference type="Google" id="ProtNLM"/>
    </source>
</evidence>
<evidence type="ECO:0000313" key="1">
    <source>
        <dbReference type="EMBL" id="MEQ2305572.1"/>
    </source>
</evidence>
<organism evidence="1 2">
    <name type="scientific">Ameca splendens</name>
    <dbReference type="NCBI Taxonomy" id="208324"/>
    <lineage>
        <taxon>Eukaryota</taxon>
        <taxon>Metazoa</taxon>
        <taxon>Chordata</taxon>
        <taxon>Craniata</taxon>
        <taxon>Vertebrata</taxon>
        <taxon>Euteleostomi</taxon>
        <taxon>Actinopterygii</taxon>
        <taxon>Neopterygii</taxon>
        <taxon>Teleostei</taxon>
        <taxon>Neoteleostei</taxon>
        <taxon>Acanthomorphata</taxon>
        <taxon>Ovalentaria</taxon>
        <taxon>Atherinomorphae</taxon>
        <taxon>Cyprinodontiformes</taxon>
        <taxon>Goodeidae</taxon>
        <taxon>Ameca</taxon>
    </lineage>
</organism>
<dbReference type="EMBL" id="JAHRIP010064396">
    <property type="protein sequence ID" value="MEQ2305572.1"/>
    <property type="molecule type" value="Genomic_DNA"/>
</dbReference>
<protein>
    <recommendedName>
        <fullName evidence="3">Retrotransposon gag domain-containing protein</fullName>
    </recommendedName>
</protein>
<proteinExistence type="predicted"/>
<keyword evidence="2" id="KW-1185">Reference proteome</keyword>
<evidence type="ECO:0000313" key="2">
    <source>
        <dbReference type="Proteomes" id="UP001469553"/>
    </source>
</evidence>